<dbReference type="EMBL" id="BAAASE010000008">
    <property type="protein sequence ID" value="GAA2412853.1"/>
    <property type="molecule type" value="Genomic_DNA"/>
</dbReference>
<feature type="domain" description="Cupin type-2" evidence="1">
    <location>
        <begin position="56"/>
        <end position="116"/>
    </location>
</feature>
<dbReference type="Gene3D" id="2.60.120.10">
    <property type="entry name" value="Jelly Rolls"/>
    <property type="match status" value="1"/>
</dbReference>
<gene>
    <name evidence="2" type="ORF">GCM10010255_57680</name>
</gene>
<evidence type="ECO:0000259" key="1">
    <source>
        <dbReference type="Pfam" id="PF07883"/>
    </source>
</evidence>
<reference evidence="3" key="1">
    <citation type="journal article" date="2019" name="Int. J. Syst. Evol. Microbiol.">
        <title>The Global Catalogue of Microorganisms (GCM) 10K type strain sequencing project: providing services to taxonomists for standard genome sequencing and annotation.</title>
        <authorList>
            <consortium name="The Broad Institute Genomics Platform"/>
            <consortium name="The Broad Institute Genome Sequencing Center for Infectious Disease"/>
            <person name="Wu L."/>
            <person name="Ma J."/>
        </authorList>
    </citation>
    <scope>NUCLEOTIDE SEQUENCE [LARGE SCALE GENOMIC DNA]</scope>
    <source>
        <strain evidence="3">JCM 4358</strain>
    </source>
</reference>
<evidence type="ECO:0000313" key="3">
    <source>
        <dbReference type="Proteomes" id="UP001499986"/>
    </source>
</evidence>
<keyword evidence="3" id="KW-1185">Reference proteome</keyword>
<accession>A0ABP5VVI1</accession>
<protein>
    <submittedName>
        <fullName evidence="2">Cupin domain-containing protein</fullName>
    </submittedName>
</protein>
<comment type="caution">
    <text evidence="2">The sequence shown here is derived from an EMBL/GenBank/DDBJ whole genome shotgun (WGS) entry which is preliminary data.</text>
</comment>
<dbReference type="InterPro" id="IPR013096">
    <property type="entry name" value="Cupin_2"/>
</dbReference>
<dbReference type="Proteomes" id="UP001499986">
    <property type="component" value="Unassembled WGS sequence"/>
</dbReference>
<organism evidence="2 3">
    <name type="scientific">Streptomyces coeruleofuscus</name>
    <dbReference type="NCBI Taxonomy" id="66879"/>
    <lineage>
        <taxon>Bacteria</taxon>
        <taxon>Bacillati</taxon>
        <taxon>Actinomycetota</taxon>
        <taxon>Actinomycetes</taxon>
        <taxon>Kitasatosporales</taxon>
        <taxon>Streptomycetaceae</taxon>
        <taxon>Streptomyces</taxon>
    </lineage>
</organism>
<dbReference type="SUPFAM" id="SSF51182">
    <property type="entry name" value="RmlC-like cupins"/>
    <property type="match status" value="1"/>
</dbReference>
<dbReference type="InterPro" id="IPR011051">
    <property type="entry name" value="RmlC_Cupin_sf"/>
</dbReference>
<sequence length="142" mass="15567">MVKRLDYVVKLLDYLEAVMPVVRSSEAVTHEIHGARFVSYATPRSGSKELCAWRGEIPAGLKAPAHTVSREEIFHLLEGELLITLDGRTERIAAGDTVIINPGTTLAVENPTDRTAYSWVTTSIGLEARLADGTRIVPPWAN</sequence>
<evidence type="ECO:0000313" key="2">
    <source>
        <dbReference type="EMBL" id="GAA2412853.1"/>
    </source>
</evidence>
<proteinExistence type="predicted"/>
<dbReference type="CDD" id="cd20299">
    <property type="entry name" value="cupin_YP766765-like"/>
    <property type="match status" value="1"/>
</dbReference>
<name>A0ABP5VVI1_9ACTN</name>
<dbReference type="Pfam" id="PF07883">
    <property type="entry name" value="Cupin_2"/>
    <property type="match status" value="1"/>
</dbReference>
<dbReference type="InterPro" id="IPR014710">
    <property type="entry name" value="RmlC-like_jellyroll"/>
</dbReference>